<feature type="binding site" evidence="10">
    <location>
        <begin position="13"/>
        <end position="18"/>
    </location>
    <ligand>
        <name>substrate</name>
    </ligand>
</feature>
<feature type="site" description="Interaction with substrate tRNA" evidence="10">
    <location>
        <position position="105"/>
    </location>
</feature>
<evidence type="ECO:0000256" key="9">
    <source>
        <dbReference type="ARBA" id="ARBA00049563"/>
    </source>
</evidence>
<evidence type="ECO:0000256" key="6">
    <source>
        <dbReference type="ARBA" id="ARBA00022741"/>
    </source>
</evidence>
<evidence type="ECO:0000256" key="13">
    <source>
        <dbReference type="RuleBase" id="RU003785"/>
    </source>
</evidence>
<evidence type="ECO:0000313" key="14">
    <source>
        <dbReference type="EMBL" id="SDF75690.1"/>
    </source>
</evidence>
<keyword evidence="7 10" id="KW-0067">ATP-binding</keyword>
<dbReference type="PANTHER" id="PTHR11088">
    <property type="entry name" value="TRNA DIMETHYLALLYLTRANSFERASE"/>
    <property type="match status" value="1"/>
</dbReference>
<evidence type="ECO:0000256" key="11">
    <source>
        <dbReference type="RuleBase" id="RU003783"/>
    </source>
</evidence>
<protein>
    <recommendedName>
        <fullName evidence="10">tRNA dimethylallyltransferase</fullName>
        <ecNumber evidence="10">2.5.1.75</ecNumber>
    </recommendedName>
    <alternativeName>
        <fullName evidence="10">Dimethylallyl diphosphate:tRNA dimethylallyltransferase</fullName>
        <shortName evidence="10">DMAPP:tRNA dimethylallyltransferase</shortName>
        <shortName evidence="10">DMATase</shortName>
    </alternativeName>
    <alternativeName>
        <fullName evidence="10">Isopentenyl-diphosphate:tRNA isopentenyltransferase</fullName>
        <shortName evidence="10">IPP transferase</shortName>
        <shortName evidence="10">IPPT</shortName>
        <shortName evidence="10">IPTase</shortName>
    </alternativeName>
</protein>
<evidence type="ECO:0000256" key="7">
    <source>
        <dbReference type="ARBA" id="ARBA00022840"/>
    </source>
</evidence>
<comment type="function">
    <text evidence="2 10 12">Catalyzes the transfer of a dimethylallyl group onto the adenine at position 37 in tRNAs that read codons beginning with uridine, leading to the formation of N6-(dimethylallyl)adenosine (i(6)A).</text>
</comment>
<keyword evidence="8 10" id="KW-0460">Magnesium</keyword>
<evidence type="ECO:0000256" key="8">
    <source>
        <dbReference type="ARBA" id="ARBA00022842"/>
    </source>
</evidence>
<dbReference type="InterPro" id="IPR027417">
    <property type="entry name" value="P-loop_NTPase"/>
</dbReference>
<name>A0A1G7NQZ3_9SPHI</name>
<feature type="binding site" evidence="10">
    <location>
        <begin position="11"/>
        <end position="18"/>
    </location>
    <ligand>
        <name>ATP</name>
        <dbReference type="ChEBI" id="CHEBI:30616"/>
    </ligand>
</feature>
<comment type="cofactor">
    <cofactor evidence="1 10">
        <name>Mg(2+)</name>
        <dbReference type="ChEBI" id="CHEBI:18420"/>
    </cofactor>
</comment>
<comment type="catalytic activity">
    <reaction evidence="9 10 11">
        <text>adenosine(37) in tRNA + dimethylallyl diphosphate = N(6)-dimethylallyladenosine(37) in tRNA + diphosphate</text>
        <dbReference type="Rhea" id="RHEA:26482"/>
        <dbReference type="Rhea" id="RHEA-COMP:10162"/>
        <dbReference type="Rhea" id="RHEA-COMP:10375"/>
        <dbReference type="ChEBI" id="CHEBI:33019"/>
        <dbReference type="ChEBI" id="CHEBI:57623"/>
        <dbReference type="ChEBI" id="CHEBI:74411"/>
        <dbReference type="ChEBI" id="CHEBI:74415"/>
        <dbReference type="EC" id="2.5.1.75"/>
    </reaction>
</comment>
<dbReference type="NCBIfam" id="TIGR00174">
    <property type="entry name" value="miaA"/>
    <property type="match status" value="1"/>
</dbReference>
<feature type="region of interest" description="Interaction with substrate tRNA" evidence="10">
    <location>
        <begin position="36"/>
        <end position="39"/>
    </location>
</feature>
<evidence type="ECO:0000256" key="3">
    <source>
        <dbReference type="ARBA" id="ARBA00005842"/>
    </source>
</evidence>
<dbReference type="GO" id="GO:0006400">
    <property type="term" value="P:tRNA modification"/>
    <property type="evidence" value="ECO:0007669"/>
    <property type="project" value="TreeGrafter"/>
</dbReference>
<dbReference type="GO" id="GO:0005524">
    <property type="term" value="F:ATP binding"/>
    <property type="evidence" value="ECO:0007669"/>
    <property type="project" value="UniProtKB-UniRule"/>
</dbReference>
<dbReference type="InterPro" id="IPR018022">
    <property type="entry name" value="IPT"/>
</dbReference>
<reference evidence="15" key="1">
    <citation type="submission" date="2016-10" db="EMBL/GenBank/DDBJ databases">
        <authorList>
            <person name="Varghese N."/>
            <person name="Submissions S."/>
        </authorList>
    </citation>
    <scope>NUCLEOTIDE SEQUENCE [LARGE SCALE GENOMIC DNA]</scope>
    <source>
        <strain evidence="15">DSM 17933</strain>
    </source>
</reference>
<keyword evidence="4 10" id="KW-0808">Transferase</keyword>
<dbReference type="Proteomes" id="UP000199643">
    <property type="component" value="Unassembled WGS sequence"/>
</dbReference>
<keyword evidence="5 10" id="KW-0819">tRNA processing</keyword>
<dbReference type="STRING" id="405671.SAMN05421827_101432"/>
<dbReference type="EC" id="2.5.1.75" evidence="10"/>
<dbReference type="PANTHER" id="PTHR11088:SF60">
    <property type="entry name" value="TRNA DIMETHYLALLYLTRANSFERASE"/>
    <property type="match status" value="1"/>
</dbReference>
<evidence type="ECO:0000256" key="1">
    <source>
        <dbReference type="ARBA" id="ARBA00001946"/>
    </source>
</evidence>
<dbReference type="GO" id="GO:0052381">
    <property type="term" value="F:tRNA dimethylallyltransferase activity"/>
    <property type="evidence" value="ECO:0007669"/>
    <property type="project" value="UniProtKB-UniRule"/>
</dbReference>
<feature type="site" description="Interaction with substrate tRNA" evidence="10">
    <location>
        <position position="128"/>
    </location>
</feature>
<sequence>MDQHNLIIILGATASGKTKLAVSVADALNGEIISADSRQVFKQMDIGTGKDLQEYHINGKTIPHHLIDILPPGERYHVDAFKNDFYQAFESITQKKSMPILCGGTGMYIHSLLQRQPYTAVPVNQPLRDQLDLLSKEELILTLQSMESPSTDHVDLSSKKRLIRALEIADYLKDHTLETVDRPVLKPVIFGLKNEVEVTRAKILNRLDERFKAGLIEEVMELLKEGISKDILIFYGLEYKFIVNYLDGLSTFEELKLKLGTAICQFAKRQNTFFRKMEKDSVEIIWLDASESTNLLKQKILEKVSVNENLTR</sequence>
<evidence type="ECO:0000313" key="15">
    <source>
        <dbReference type="Proteomes" id="UP000199643"/>
    </source>
</evidence>
<dbReference type="SUPFAM" id="SSF52540">
    <property type="entry name" value="P-loop containing nucleoside triphosphate hydrolases"/>
    <property type="match status" value="1"/>
</dbReference>
<comment type="subunit">
    <text evidence="10">Monomer.</text>
</comment>
<dbReference type="EMBL" id="FNCH01000001">
    <property type="protein sequence ID" value="SDF75690.1"/>
    <property type="molecule type" value="Genomic_DNA"/>
</dbReference>
<gene>
    <name evidence="10" type="primary">miaA</name>
    <name evidence="14" type="ORF">SAMN05421827_101432</name>
</gene>
<evidence type="ECO:0000256" key="4">
    <source>
        <dbReference type="ARBA" id="ARBA00022679"/>
    </source>
</evidence>
<organism evidence="14 15">
    <name type="scientific">Pedobacter terrae</name>
    <dbReference type="NCBI Taxonomy" id="405671"/>
    <lineage>
        <taxon>Bacteria</taxon>
        <taxon>Pseudomonadati</taxon>
        <taxon>Bacteroidota</taxon>
        <taxon>Sphingobacteriia</taxon>
        <taxon>Sphingobacteriales</taxon>
        <taxon>Sphingobacteriaceae</taxon>
        <taxon>Pedobacter</taxon>
    </lineage>
</organism>
<dbReference type="AlphaFoldDB" id="A0A1G7NQZ3"/>
<dbReference type="InterPro" id="IPR039657">
    <property type="entry name" value="Dimethylallyltransferase"/>
</dbReference>
<evidence type="ECO:0000256" key="5">
    <source>
        <dbReference type="ARBA" id="ARBA00022694"/>
    </source>
</evidence>
<keyword evidence="6 10" id="KW-0547">Nucleotide-binding</keyword>
<dbReference type="OrthoDB" id="9776390at2"/>
<dbReference type="HAMAP" id="MF_00185">
    <property type="entry name" value="IPP_trans"/>
    <property type="match status" value="1"/>
</dbReference>
<dbReference type="Gene3D" id="3.40.50.300">
    <property type="entry name" value="P-loop containing nucleotide triphosphate hydrolases"/>
    <property type="match status" value="1"/>
</dbReference>
<keyword evidence="15" id="KW-1185">Reference proteome</keyword>
<dbReference type="Pfam" id="PF01715">
    <property type="entry name" value="IPPT"/>
    <property type="match status" value="1"/>
</dbReference>
<proteinExistence type="inferred from homology"/>
<evidence type="ECO:0000256" key="12">
    <source>
        <dbReference type="RuleBase" id="RU003784"/>
    </source>
</evidence>
<accession>A0A1G7NQZ3</accession>
<comment type="similarity">
    <text evidence="3 10 13">Belongs to the IPP transferase family.</text>
</comment>
<evidence type="ECO:0000256" key="2">
    <source>
        <dbReference type="ARBA" id="ARBA00003213"/>
    </source>
</evidence>
<comment type="caution">
    <text evidence="10">Lacks conserved residue(s) required for the propagation of feature annotation.</text>
</comment>
<dbReference type="RefSeq" id="WP_090496386.1">
    <property type="nucleotide sequence ID" value="NZ_FNCH01000001.1"/>
</dbReference>
<evidence type="ECO:0000256" key="10">
    <source>
        <dbReference type="HAMAP-Rule" id="MF_00185"/>
    </source>
</evidence>